<dbReference type="InterPro" id="IPR005184">
    <property type="entry name" value="DUF306_Meta_HslJ"/>
</dbReference>
<comment type="caution">
    <text evidence="3">The sequence shown here is derived from an EMBL/GenBank/DDBJ whole genome shotgun (WGS) entry which is preliminary data.</text>
</comment>
<evidence type="ECO:0000313" key="3">
    <source>
        <dbReference type="EMBL" id="MDQ1209827.1"/>
    </source>
</evidence>
<gene>
    <name evidence="3" type="ORF">QE380_002750</name>
</gene>
<dbReference type="PANTHER" id="PTHR35535:SF2">
    <property type="entry name" value="DUF306 DOMAIN-CONTAINING PROTEIN"/>
    <property type="match status" value="1"/>
</dbReference>
<dbReference type="RefSeq" id="WP_307004346.1">
    <property type="nucleotide sequence ID" value="NZ_JAUTBK010000002.1"/>
</dbReference>
<dbReference type="InterPro" id="IPR053147">
    <property type="entry name" value="Hsp_HslJ-like"/>
</dbReference>
<protein>
    <submittedName>
        <fullName evidence="3">Heat shock protein HslJ</fullName>
    </submittedName>
</protein>
<dbReference type="PROSITE" id="PS51257">
    <property type="entry name" value="PROKAR_LIPOPROTEIN"/>
    <property type="match status" value="1"/>
</dbReference>
<feature type="signal peptide" evidence="1">
    <location>
        <begin position="1"/>
        <end position="19"/>
    </location>
</feature>
<name>A0ABU0UZ38_ACIBI</name>
<feature type="chain" id="PRO_5046510177" evidence="1">
    <location>
        <begin position="20"/>
        <end position="167"/>
    </location>
</feature>
<accession>A0ABU0UZ38</accession>
<organism evidence="3 4">
    <name type="scientific">Acinetobacter baylyi</name>
    <dbReference type="NCBI Taxonomy" id="202950"/>
    <lineage>
        <taxon>Bacteria</taxon>
        <taxon>Pseudomonadati</taxon>
        <taxon>Pseudomonadota</taxon>
        <taxon>Gammaproteobacteria</taxon>
        <taxon>Moraxellales</taxon>
        <taxon>Moraxellaceae</taxon>
        <taxon>Acinetobacter</taxon>
    </lineage>
</organism>
<dbReference type="Pfam" id="PF03724">
    <property type="entry name" value="META"/>
    <property type="match status" value="1"/>
</dbReference>
<keyword evidence="4" id="KW-1185">Reference proteome</keyword>
<evidence type="ECO:0000313" key="4">
    <source>
        <dbReference type="Proteomes" id="UP001233360"/>
    </source>
</evidence>
<evidence type="ECO:0000256" key="1">
    <source>
        <dbReference type="SAM" id="SignalP"/>
    </source>
</evidence>
<dbReference type="InterPro" id="IPR038670">
    <property type="entry name" value="HslJ-like_sf"/>
</dbReference>
<dbReference type="Proteomes" id="UP001233360">
    <property type="component" value="Unassembled WGS sequence"/>
</dbReference>
<dbReference type="PANTHER" id="PTHR35535">
    <property type="entry name" value="HEAT SHOCK PROTEIN HSLJ"/>
    <property type="match status" value="1"/>
</dbReference>
<dbReference type="EMBL" id="JAUTBK010000002">
    <property type="protein sequence ID" value="MDQ1209827.1"/>
    <property type="molecule type" value="Genomic_DNA"/>
</dbReference>
<proteinExistence type="predicted"/>
<reference evidence="3 4" key="1">
    <citation type="submission" date="2023-07" db="EMBL/GenBank/DDBJ databases">
        <title>Functional and genomic diversity of the sorghum phyllosphere microbiome.</title>
        <authorList>
            <person name="Shade A."/>
        </authorList>
    </citation>
    <scope>NUCLEOTIDE SEQUENCE [LARGE SCALE GENOMIC DNA]</scope>
    <source>
        <strain evidence="3 4">SORGH_AS_0887</strain>
    </source>
</reference>
<sequence>MFKKILNIGGFLILTTLVAACQSTQVSTQKQQSHTTRSASHYLKHSAIPTAQVSSDGVQDVSWQITQIQQQRAKFFNHIPNIRLNSSLNTVTGHTGCNPIFGRYHYNFAQSTLNFDVKAGHQSCDGALVQEANLMDLLQRVTSFKVQGSELLLLDQNSQILIKAQRK</sequence>
<keyword evidence="3" id="KW-0346">Stress response</keyword>
<dbReference type="Gene3D" id="2.40.128.270">
    <property type="match status" value="1"/>
</dbReference>
<keyword evidence="1" id="KW-0732">Signal</keyword>
<evidence type="ECO:0000259" key="2">
    <source>
        <dbReference type="Pfam" id="PF03724"/>
    </source>
</evidence>
<feature type="domain" description="DUF306" evidence="2">
    <location>
        <begin position="58"/>
        <end position="159"/>
    </location>
</feature>